<evidence type="ECO:0000259" key="3">
    <source>
        <dbReference type="SMART" id="SM00829"/>
    </source>
</evidence>
<dbReference type="InterPro" id="IPR011032">
    <property type="entry name" value="GroES-like_sf"/>
</dbReference>
<dbReference type="Proteomes" id="UP000433493">
    <property type="component" value="Unassembled WGS sequence"/>
</dbReference>
<proteinExistence type="predicted"/>
<name>A0A7J5B9C0_9MICO</name>
<dbReference type="AlphaFoldDB" id="A0A7J5B9C0"/>
<dbReference type="GO" id="GO:0005829">
    <property type="term" value="C:cytosol"/>
    <property type="evidence" value="ECO:0007669"/>
    <property type="project" value="TreeGrafter"/>
</dbReference>
<dbReference type="Gene3D" id="3.90.180.10">
    <property type="entry name" value="Medium-chain alcohol dehydrogenases, catalytic domain"/>
    <property type="match status" value="1"/>
</dbReference>
<dbReference type="Pfam" id="PF08240">
    <property type="entry name" value="ADH_N"/>
    <property type="match status" value="1"/>
</dbReference>
<comment type="caution">
    <text evidence="4">The sequence shown here is derived from an EMBL/GenBank/DDBJ whole genome shotgun (WGS) entry which is preliminary data.</text>
</comment>
<accession>A0A7J5B9C0</accession>
<evidence type="ECO:0000256" key="1">
    <source>
        <dbReference type="ARBA" id="ARBA00022857"/>
    </source>
</evidence>
<dbReference type="InterPro" id="IPR013154">
    <property type="entry name" value="ADH-like_N"/>
</dbReference>
<keyword evidence="2" id="KW-0560">Oxidoreductase</keyword>
<dbReference type="GO" id="GO:0035925">
    <property type="term" value="F:mRNA 3'-UTR AU-rich region binding"/>
    <property type="evidence" value="ECO:0007669"/>
    <property type="project" value="TreeGrafter"/>
</dbReference>
<dbReference type="SMART" id="SM00829">
    <property type="entry name" value="PKS_ER"/>
    <property type="match status" value="1"/>
</dbReference>
<keyword evidence="5" id="KW-1185">Reference proteome</keyword>
<dbReference type="SUPFAM" id="SSF50129">
    <property type="entry name" value="GroES-like"/>
    <property type="match status" value="1"/>
</dbReference>
<dbReference type="InterPro" id="IPR036291">
    <property type="entry name" value="NAD(P)-bd_dom_sf"/>
</dbReference>
<sequence length="309" mass="33023">MDKHWVATEFGSGIDSLEFQEFEVPPPRPDEVTISVRAVSINRFDTKVLDVLDDADLLPYPLGVEAAGIVTAIGSEVPAGTHVLGDEVLTFRARGAYATKINVRAKDAYAKPKNLSFAEAAGLLLVGTTAAEMLHRVAPEAGETVLLHGASGALGESLLQQATRLGLKVIGTSSERHFENVRRYGGTPVAYGWGLSERLREAAPEGIDIALDAAGTQEAIDTSLEFVLDRRRILTVVRGDLAKKYDFQYIDGSGEGRKYRDAVSRELIAAAASGTLEVAIARTFGLSEARVALEYIADGKAGGKIVLLT</sequence>
<feature type="domain" description="Enoyl reductase (ER)" evidence="3">
    <location>
        <begin position="12"/>
        <end position="307"/>
    </location>
</feature>
<dbReference type="InterPro" id="IPR020843">
    <property type="entry name" value="ER"/>
</dbReference>
<evidence type="ECO:0000256" key="2">
    <source>
        <dbReference type="ARBA" id="ARBA00023002"/>
    </source>
</evidence>
<dbReference type="EMBL" id="WBKB01000006">
    <property type="protein sequence ID" value="KAB1642178.1"/>
    <property type="molecule type" value="Genomic_DNA"/>
</dbReference>
<dbReference type="Gene3D" id="3.40.50.720">
    <property type="entry name" value="NAD(P)-binding Rossmann-like Domain"/>
    <property type="match status" value="1"/>
</dbReference>
<dbReference type="RefSeq" id="WP_158052633.1">
    <property type="nucleotide sequence ID" value="NZ_WBKB01000006.1"/>
</dbReference>
<dbReference type="SUPFAM" id="SSF51735">
    <property type="entry name" value="NAD(P)-binding Rossmann-fold domains"/>
    <property type="match status" value="1"/>
</dbReference>
<dbReference type="GO" id="GO:0070402">
    <property type="term" value="F:NADPH binding"/>
    <property type="evidence" value="ECO:0007669"/>
    <property type="project" value="TreeGrafter"/>
</dbReference>
<dbReference type="PANTHER" id="PTHR48106">
    <property type="entry name" value="QUINONE OXIDOREDUCTASE PIG3-RELATED"/>
    <property type="match status" value="1"/>
</dbReference>
<reference evidence="4 5" key="1">
    <citation type="submission" date="2019-09" db="EMBL/GenBank/DDBJ databases">
        <title>Phylogeny of genus Pseudoclavibacter and closely related genus.</title>
        <authorList>
            <person name="Li Y."/>
        </authorList>
    </citation>
    <scope>NUCLEOTIDE SEQUENCE [LARGE SCALE GENOMIC DNA]</scope>
    <source>
        <strain evidence="4 5">KCTC 13959</strain>
    </source>
</reference>
<dbReference type="Pfam" id="PF13602">
    <property type="entry name" value="ADH_zinc_N_2"/>
    <property type="match status" value="1"/>
</dbReference>
<gene>
    <name evidence="4" type="ORF">F8O05_10150</name>
</gene>
<protein>
    <submittedName>
        <fullName evidence="4">NADP-dependent oxidoreductase</fullName>
    </submittedName>
</protein>
<organism evidence="4 5">
    <name type="scientific">Gulosibacter chungangensis</name>
    <dbReference type="NCBI Taxonomy" id="979746"/>
    <lineage>
        <taxon>Bacteria</taxon>
        <taxon>Bacillati</taxon>
        <taxon>Actinomycetota</taxon>
        <taxon>Actinomycetes</taxon>
        <taxon>Micrococcales</taxon>
        <taxon>Microbacteriaceae</taxon>
        <taxon>Gulosibacter</taxon>
    </lineage>
</organism>
<evidence type="ECO:0000313" key="4">
    <source>
        <dbReference type="EMBL" id="KAB1642178.1"/>
    </source>
</evidence>
<dbReference type="GO" id="GO:0003960">
    <property type="term" value="F:quinone reductase (NADPH) activity"/>
    <property type="evidence" value="ECO:0007669"/>
    <property type="project" value="TreeGrafter"/>
</dbReference>
<dbReference type="CDD" id="cd05289">
    <property type="entry name" value="MDR_like_2"/>
    <property type="match status" value="1"/>
</dbReference>
<keyword evidence="1" id="KW-0521">NADP</keyword>
<dbReference type="OrthoDB" id="9801186at2"/>
<dbReference type="PANTHER" id="PTHR48106:SF13">
    <property type="entry name" value="QUINONE OXIDOREDUCTASE-RELATED"/>
    <property type="match status" value="1"/>
</dbReference>
<evidence type="ECO:0000313" key="5">
    <source>
        <dbReference type="Proteomes" id="UP000433493"/>
    </source>
</evidence>